<dbReference type="Pfam" id="PF04101">
    <property type="entry name" value="Glyco_tran_28_C"/>
    <property type="match status" value="1"/>
</dbReference>
<organism evidence="2 3">
    <name type="scientific">Kineococcus rhizosphaerae</name>
    <dbReference type="NCBI Taxonomy" id="559628"/>
    <lineage>
        <taxon>Bacteria</taxon>
        <taxon>Bacillati</taxon>
        <taxon>Actinomycetota</taxon>
        <taxon>Actinomycetes</taxon>
        <taxon>Kineosporiales</taxon>
        <taxon>Kineosporiaceae</taxon>
        <taxon>Kineococcus</taxon>
    </lineage>
</organism>
<dbReference type="PANTHER" id="PTHR21015">
    <property type="entry name" value="UDP-N-ACETYLGLUCOSAMINE--N-ACETYLMURAMYL-(PENTAPEPTIDE) PYROPHOSPHORYL-UNDECAPRENOL N-ACETYLGLUCOSAMINE TRANSFERASE 1"/>
    <property type="match status" value="1"/>
</dbReference>
<feature type="domain" description="Glycosyl transferase family 28 C-terminal" evidence="1">
    <location>
        <begin position="167"/>
        <end position="274"/>
    </location>
</feature>
<dbReference type="RefSeq" id="WP_106212808.1">
    <property type="nucleotide sequence ID" value="NZ_PVZF01000009.1"/>
</dbReference>
<keyword evidence="2" id="KW-0808">Transferase</keyword>
<proteinExistence type="predicted"/>
<dbReference type="PANTHER" id="PTHR21015:SF22">
    <property type="entry name" value="GLYCOSYLTRANSFERASE"/>
    <property type="match status" value="1"/>
</dbReference>
<dbReference type="SUPFAM" id="SSF53756">
    <property type="entry name" value="UDP-Glycosyltransferase/glycogen phosphorylase"/>
    <property type="match status" value="1"/>
</dbReference>
<comment type="caution">
    <text evidence="2">The sequence shown here is derived from an EMBL/GenBank/DDBJ whole genome shotgun (WGS) entry which is preliminary data.</text>
</comment>
<evidence type="ECO:0000313" key="3">
    <source>
        <dbReference type="Proteomes" id="UP000238083"/>
    </source>
</evidence>
<dbReference type="Proteomes" id="UP000238083">
    <property type="component" value="Unassembled WGS sequence"/>
</dbReference>
<dbReference type="GO" id="GO:0016758">
    <property type="term" value="F:hexosyltransferase activity"/>
    <property type="evidence" value="ECO:0007669"/>
    <property type="project" value="InterPro"/>
</dbReference>
<dbReference type="OrthoDB" id="555447at2"/>
<keyword evidence="3" id="KW-1185">Reference proteome</keyword>
<reference evidence="2 3" key="1">
    <citation type="submission" date="2018-03" db="EMBL/GenBank/DDBJ databases">
        <title>Genomic Encyclopedia of Archaeal and Bacterial Type Strains, Phase II (KMG-II): from individual species to whole genera.</title>
        <authorList>
            <person name="Goeker M."/>
        </authorList>
    </citation>
    <scope>NUCLEOTIDE SEQUENCE [LARGE SCALE GENOMIC DNA]</scope>
    <source>
        <strain evidence="2 3">DSM 19711</strain>
    </source>
</reference>
<sequence length="313" mass="33768">MTALLVANDGGHLAQLRSLAKRLPIADAFRWVTVPTPQSESLLEGEDVTWVKPAPTRDLRAAVHNAVLASPLFRRGRISAVVSTGSSLAVSVLPQARLHGTPSYYIESATRTDGPSLSGRVLARVPGVELYTQNASWASKKWKYAGSVFDGWEPLHLPEPRKVSKVVVSLGTSRTYGFRRLVEHVAPLLRDLGAEVLWQTGTTDTAGLPVLEPRAAVPAQELSTAMREADLVIAHAGTGVALEALQAGKLPLLIPRRAEFSEHVDDHQEQIAGMLRTRGLAVVREADQVSADDLSLAASRTVDLREDARPLAL</sequence>
<name>A0A2T0R115_9ACTN</name>
<accession>A0A2T0R115</accession>
<dbReference type="EMBL" id="PVZF01000009">
    <property type="protein sequence ID" value="PRY12931.1"/>
    <property type="molecule type" value="Genomic_DNA"/>
</dbReference>
<gene>
    <name evidence="2" type="ORF">CLV37_109117</name>
</gene>
<evidence type="ECO:0000313" key="2">
    <source>
        <dbReference type="EMBL" id="PRY12931.1"/>
    </source>
</evidence>
<evidence type="ECO:0000259" key="1">
    <source>
        <dbReference type="Pfam" id="PF04101"/>
    </source>
</evidence>
<dbReference type="AlphaFoldDB" id="A0A2T0R115"/>
<dbReference type="InterPro" id="IPR007235">
    <property type="entry name" value="Glyco_trans_28_C"/>
</dbReference>
<dbReference type="Gene3D" id="3.40.50.2000">
    <property type="entry name" value="Glycogen Phosphorylase B"/>
    <property type="match status" value="1"/>
</dbReference>
<protein>
    <submittedName>
        <fullName evidence="2">UDP-N-acetylglucosamine transferase subunit ALG13</fullName>
    </submittedName>
</protein>